<proteinExistence type="predicted"/>
<accession>A0A368P6B3</accession>
<evidence type="ECO:0000313" key="2">
    <source>
        <dbReference type="EMBL" id="RCU57973.1"/>
    </source>
</evidence>
<evidence type="ECO:0000313" key="3">
    <source>
        <dbReference type="Proteomes" id="UP000252249"/>
    </source>
</evidence>
<dbReference type="Pfam" id="PF10988">
    <property type="entry name" value="DUF2807"/>
    <property type="match status" value="1"/>
</dbReference>
<dbReference type="RefSeq" id="WP_072348534.1">
    <property type="nucleotide sequence ID" value="NZ_JAWVXR010000001.1"/>
</dbReference>
<organism evidence="2 3">
    <name type="scientific">Oceanihabitans sediminis</name>
    <dbReference type="NCBI Taxonomy" id="1812012"/>
    <lineage>
        <taxon>Bacteria</taxon>
        <taxon>Pseudomonadati</taxon>
        <taxon>Bacteroidota</taxon>
        <taxon>Flavobacteriia</taxon>
        <taxon>Flavobacteriales</taxon>
        <taxon>Flavobacteriaceae</taxon>
        <taxon>Oceanihabitans</taxon>
    </lineage>
</organism>
<protein>
    <submittedName>
        <fullName evidence="2">DUF2807 domain-containing protein</fullName>
    </submittedName>
</protein>
<dbReference type="Gene3D" id="2.160.20.120">
    <property type="match status" value="1"/>
</dbReference>
<keyword evidence="3" id="KW-1185">Reference proteome</keyword>
<feature type="domain" description="Putative auto-transporter adhesin head GIN" evidence="1">
    <location>
        <begin position="41"/>
        <end position="232"/>
    </location>
</feature>
<dbReference type="OrthoDB" id="1466971at2"/>
<dbReference type="AlphaFoldDB" id="A0A368P6B3"/>
<dbReference type="PROSITE" id="PS51257">
    <property type="entry name" value="PROKAR_LIPOPROTEIN"/>
    <property type="match status" value="1"/>
</dbReference>
<dbReference type="Proteomes" id="UP000252249">
    <property type="component" value="Unassembled WGS sequence"/>
</dbReference>
<dbReference type="EMBL" id="QPIG01000001">
    <property type="protein sequence ID" value="RCU57973.1"/>
    <property type="molecule type" value="Genomic_DNA"/>
</dbReference>
<reference evidence="2 3" key="1">
    <citation type="submission" date="2018-07" db="EMBL/GenBank/DDBJ databases">
        <title>Oceanihabitans testaceum sp. nov., isolated from marine sediment.</title>
        <authorList>
            <person name="Li C.-M."/>
        </authorList>
    </citation>
    <scope>NUCLEOTIDE SEQUENCE [LARGE SCALE GENOMIC DNA]</scope>
    <source>
        <strain evidence="2 3">S9-10</strain>
    </source>
</reference>
<evidence type="ECO:0000259" key="1">
    <source>
        <dbReference type="Pfam" id="PF10988"/>
    </source>
</evidence>
<name>A0A368P6B3_9FLAO</name>
<sequence length="248" mass="27884">MKNFIYIFIALFMFACDSEDANGCLKKTGTIIQDEVAISSFENIFVDRDIELILKQDIGFRVIIETGKNIRKDLEVKVINNELQLKDTNTCNLVREYGVTKIYVSAPGIKVIRSSTQHTISSDGVLHYPKLKLVSEDYNRPESYSIGDFRLAINSQELSVVANNISSFYISGESQNVDINFFSGSGRFQGEDLIAQNINFYHRGSNDMVVNPQVSLTGEIRSTGHVISLNQPATIAVEEFYNGRLIFQ</sequence>
<dbReference type="InterPro" id="IPR021255">
    <property type="entry name" value="DUF2807"/>
</dbReference>
<comment type="caution">
    <text evidence="2">The sequence shown here is derived from an EMBL/GenBank/DDBJ whole genome shotgun (WGS) entry which is preliminary data.</text>
</comment>
<gene>
    <name evidence="2" type="ORF">DU428_00865</name>
</gene>